<name>A0ACC0VZ26_9STRA</name>
<evidence type="ECO:0000313" key="1">
    <source>
        <dbReference type="EMBL" id="KAI9911752.1"/>
    </source>
</evidence>
<protein>
    <submittedName>
        <fullName evidence="1">Uncharacterized protein</fullName>
    </submittedName>
</protein>
<proteinExistence type="predicted"/>
<reference evidence="1 2" key="1">
    <citation type="journal article" date="2022" name="bioRxiv">
        <title>The genome of the oomycete Peronosclerospora sorghi, a cosmopolitan pathogen of maize and sorghum, is inflated with dispersed pseudogenes.</title>
        <authorList>
            <person name="Fletcher K."/>
            <person name="Martin F."/>
            <person name="Isakeit T."/>
            <person name="Cavanaugh K."/>
            <person name="Magill C."/>
            <person name="Michelmore R."/>
        </authorList>
    </citation>
    <scope>NUCLEOTIDE SEQUENCE [LARGE SCALE GENOMIC DNA]</scope>
    <source>
        <strain evidence="1">P6</strain>
    </source>
</reference>
<accession>A0ACC0VZ26</accession>
<evidence type="ECO:0000313" key="2">
    <source>
        <dbReference type="Proteomes" id="UP001163321"/>
    </source>
</evidence>
<dbReference type="Proteomes" id="UP001163321">
    <property type="component" value="Chromosome 5"/>
</dbReference>
<gene>
    <name evidence="1" type="ORF">PsorP6_009699</name>
</gene>
<comment type="caution">
    <text evidence="1">The sequence shown here is derived from an EMBL/GenBank/DDBJ whole genome shotgun (WGS) entry which is preliminary data.</text>
</comment>
<dbReference type="EMBL" id="CM047584">
    <property type="protein sequence ID" value="KAI9911752.1"/>
    <property type="molecule type" value="Genomic_DNA"/>
</dbReference>
<organism evidence="1 2">
    <name type="scientific">Peronosclerospora sorghi</name>
    <dbReference type="NCBI Taxonomy" id="230839"/>
    <lineage>
        <taxon>Eukaryota</taxon>
        <taxon>Sar</taxon>
        <taxon>Stramenopiles</taxon>
        <taxon>Oomycota</taxon>
        <taxon>Peronosporomycetes</taxon>
        <taxon>Peronosporales</taxon>
        <taxon>Peronosporaceae</taxon>
        <taxon>Peronosclerospora</taxon>
    </lineage>
</organism>
<keyword evidence="2" id="KW-1185">Reference proteome</keyword>
<sequence length="99" mass="11014">MDSEMNARERLHLHALCCRVWGDEETPHLRTDGCDAEQCGQAAWKHYKTAALHCVYVGVRLVQALCPKVAVRATGTAPLTFDASYEAHSKAVEPQKHLL</sequence>